<organism evidence="2 3">
    <name type="scientific">Candidatus Komeilibacteria bacterium CG11_big_fil_rev_8_21_14_0_20_36_20</name>
    <dbReference type="NCBI Taxonomy" id="1974477"/>
    <lineage>
        <taxon>Bacteria</taxon>
        <taxon>Candidatus Komeiliibacteriota</taxon>
    </lineage>
</organism>
<name>A0A2H0ND79_9BACT</name>
<keyword evidence="1" id="KW-0812">Transmembrane</keyword>
<keyword evidence="1" id="KW-0472">Membrane</keyword>
<evidence type="ECO:0000256" key="1">
    <source>
        <dbReference type="SAM" id="Phobius"/>
    </source>
</evidence>
<proteinExistence type="predicted"/>
<evidence type="ECO:0000313" key="3">
    <source>
        <dbReference type="Proteomes" id="UP000230564"/>
    </source>
</evidence>
<evidence type="ECO:0000313" key="2">
    <source>
        <dbReference type="EMBL" id="PIR06853.1"/>
    </source>
</evidence>
<gene>
    <name evidence="2" type="ORF">COV55_01985</name>
</gene>
<dbReference type="EMBL" id="PCWQ01000008">
    <property type="protein sequence ID" value="PIR06853.1"/>
    <property type="molecule type" value="Genomic_DNA"/>
</dbReference>
<keyword evidence="1" id="KW-1133">Transmembrane helix</keyword>
<reference evidence="2 3" key="1">
    <citation type="submission" date="2017-09" db="EMBL/GenBank/DDBJ databases">
        <title>Depth-based differentiation of microbial function through sediment-hosted aquifers and enrichment of novel symbionts in the deep terrestrial subsurface.</title>
        <authorList>
            <person name="Probst A.J."/>
            <person name="Ladd B."/>
            <person name="Jarett J.K."/>
            <person name="Geller-Mcgrath D.E."/>
            <person name="Sieber C.M."/>
            <person name="Emerson J.B."/>
            <person name="Anantharaman K."/>
            <person name="Thomas B.C."/>
            <person name="Malmstrom R."/>
            <person name="Stieglmeier M."/>
            <person name="Klingl A."/>
            <person name="Woyke T."/>
            <person name="Ryan C.M."/>
            <person name="Banfield J.F."/>
        </authorList>
    </citation>
    <scope>NUCLEOTIDE SEQUENCE [LARGE SCALE GENOMIC DNA]</scope>
    <source>
        <strain evidence="2">CG11_big_fil_rev_8_21_14_0_20_36_20</strain>
    </source>
</reference>
<protein>
    <submittedName>
        <fullName evidence="2">Uncharacterized protein</fullName>
    </submittedName>
</protein>
<feature type="transmembrane region" description="Helical" evidence="1">
    <location>
        <begin position="7"/>
        <end position="26"/>
    </location>
</feature>
<accession>A0A2H0ND79</accession>
<comment type="caution">
    <text evidence="2">The sequence shown here is derived from an EMBL/GenBank/DDBJ whole genome shotgun (WGS) entry which is preliminary data.</text>
</comment>
<dbReference type="Proteomes" id="UP000230564">
    <property type="component" value="Unassembled WGS sequence"/>
</dbReference>
<sequence>MVERRLLISVLGLLAVVAIVGGWWLFNITTSQPTDVTFDLVQLEDLKRIESTKKMARDNIRYFLTTNIFEKIYNSEQYNSLGMFDIDISLDHVGNSEPFIPLNFEGSE</sequence>
<dbReference type="AlphaFoldDB" id="A0A2H0ND79"/>